<proteinExistence type="inferred from homology"/>
<dbReference type="InterPro" id="IPR010207">
    <property type="entry name" value="Elect_transpt_cplx_RnfB/RsxB"/>
</dbReference>
<keyword evidence="6 10" id="KW-0249">Electron transport</keyword>
<keyword evidence="7 10" id="KW-0408">Iron</keyword>
<comment type="similarity">
    <text evidence="10">Belongs to the 4Fe4S bacterial-type ferredoxin family. RnfB subfamily.</text>
</comment>
<feature type="domain" description="4Fe-4S ferredoxin-type" evidence="13">
    <location>
        <begin position="210"/>
        <end position="240"/>
    </location>
</feature>
<dbReference type="AlphaFoldDB" id="A0AAE4LKR0"/>
<keyword evidence="12" id="KW-0812">Transmembrane</keyword>
<reference evidence="15" key="1">
    <citation type="submission" date="2023-10" db="EMBL/GenBank/DDBJ databases">
        <title>Genome Sequence of the Bacteria from From Gut Wall in Crohn's Disease.</title>
        <authorList>
            <person name="Rodriguez-Palacios A."/>
        </authorList>
    </citation>
    <scope>NUCLEOTIDE SEQUENCE</scope>
    <source>
        <strain evidence="15">CavFT-hAR58</strain>
    </source>
</reference>
<dbReference type="Pfam" id="PF00037">
    <property type="entry name" value="Fer4"/>
    <property type="match status" value="1"/>
</dbReference>
<dbReference type="InterPro" id="IPR050395">
    <property type="entry name" value="4Fe4S_Ferredoxin_RnfB"/>
</dbReference>
<evidence type="ECO:0000259" key="13">
    <source>
        <dbReference type="PROSITE" id="PS51379"/>
    </source>
</evidence>
<dbReference type="InterPro" id="IPR017900">
    <property type="entry name" value="4Fe4S_Fe_S_CS"/>
</dbReference>
<dbReference type="SUPFAM" id="SSF54862">
    <property type="entry name" value="4Fe-4S ferredoxins"/>
    <property type="match status" value="2"/>
</dbReference>
<organism evidence="15 16">
    <name type="scientific">Alistipes finegoldii</name>
    <dbReference type="NCBI Taxonomy" id="214856"/>
    <lineage>
        <taxon>Bacteria</taxon>
        <taxon>Pseudomonadati</taxon>
        <taxon>Bacteroidota</taxon>
        <taxon>Bacteroidia</taxon>
        <taxon>Bacteroidales</taxon>
        <taxon>Rikenellaceae</taxon>
        <taxon>Alistipes</taxon>
    </lineage>
</organism>
<feature type="binding site" evidence="10">
    <location>
        <position position="176"/>
    </location>
    <ligand>
        <name>[4Fe-4S] cluster</name>
        <dbReference type="ChEBI" id="CHEBI:49883"/>
        <label>3</label>
    </ligand>
</feature>
<feature type="binding site" evidence="10">
    <location>
        <position position="179"/>
    </location>
    <ligand>
        <name>[4Fe-4S] cluster</name>
        <dbReference type="ChEBI" id="CHEBI:49883"/>
        <label>3</label>
    </ligand>
</feature>
<dbReference type="OMA" id="EANEICP"/>
<feature type="domain" description="4Fe-4S ferredoxin-type" evidence="13">
    <location>
        <begin position="164"/>
        <end position="193"/>
    </location>
</feature>
<feature type="binding site" evidence="10">
    <location>
        <position position="148"/>
    </location>
    <ligand>
        <name>[4Fe-4S] cluster</name>
        <dbReference type="ChEBI" id="CHEBI:49883"/>
        <label>2</label>
    </ligand>
</feature>
<dbReference type="Pfam" id="PF04060">
    <property type="entry name" value="FeS"/>
    <property type="match status" value="1"/>
</dbReference>
<keyword evidence="10" id="KW-1003">Cell membrane</keyword>
<dbReference type="Pfam" id="PF12838">
    <property type="entry name" value="Fer4_7"/>
    <property type="match status" value="1"/>
</dbReference>
<evidence type="ECO:0000313" key="16">
    <source>
        <dbReference type="Proteomes" id="UP001181347"/>
    </source>
</evidence>
<name>A0AAE4LKR0_9BACT</name>
<feature type="region of interest" description="Disordered" evidence="11">
    <location>
        <begin position="277"/>
        <end position="361"/>
    </location>
</feature>
<dbReference type="Gene3D" id="3.30.70.20">
    <property type="match status" value="2"/>
</dbReference>
<evidence type="ECO:0000256" key="5">
    <source>
        <dbReference type="ARBA" id="ARBA00022967"/>
    </source>
</evidence>
<sequence length="361" mass="37094">MEVLLYTILTLCALGVLSAVILYFVAQKFRVEEDPRIDEVEKMLPGANCGGCGFAGCRGMADALVKQDDISSLFCPVGGGDCMKAVAAYLGKSAPEKEPQVATVRCGGTCEKRPRTNDFNGAKSCAVASSLYVGETGCAFGCLGFGDCVVSCAFDAIRMNPETGLPEVDPDKCTACGACVKACPKMIIELRKKWPKNRAVYVSCVSKDKGAVVMKACKAGCIGCGKCQKVCAFDAITIANNLAYIDPQKCKLCRKCVNECPTGAIRLVGMEPLPKAPKTPAAPAAPKAAPVAEKTAPAAEKAVESAKPAAEKAALASGQAAPADASKAAAVEKPAGSAAAPEKAAPNAEKAAPAETASKAE</sequence>
<dbReference type="EC" id="7.-.-.-" evidence="10"/>
<evidence type="ECO:0000256" key="6">
    <source>
        <dbReference type="ARBA" id="ARBA00022982"/>
    </source>
</evidence>
<evidence type="ECO:0000256" key="10">
    <source>
        <dbReference type="HAMAP-Rule" id="MF_00463"/>
    </source>
</evidence>
<keyword evidence="2 10" id="KW-0004">4Fe-4S</keyword>
<keyword evidence="9 10" id="KW-0472">Membrane</keyword>
<evidence type="ECO:0000313" key="15">
    <source>
        <dbReference type="EMBL" id="MDU0259714.1"/>
    </source>
</evidence>
<keyword evidence="3 10" id="KW-0479">Metal-binding</keyword>
<evidence type="ECO:0000256" key="9">
    <source>
        <dbReference type="ARBA" id="ARBA00023136"/>
    </source>
</evidence>
<dbReference type="Gene3D" id="1.10.15.40">
    <property type="entry name" value="Electron transport complex subunit B, putative Fe-S cluster"/>
    <property type="match status" value="1"/>
</dbReference>
<feature type="binding site" evidence="10">
    <location>
        <position position="152"/>
    </location>
    <ligand>
        <name>[4Fe-4S] cluster</name>
        <dbReference type="ChEBI" id="CHEBI:49883"/>
        <label>3</label>
    </ligand>
</feature>
<evidence type="ECO:0000256" key="12">
    <source>
        <dbReference type="SAM" id="Phobius"/>
    </source>
</evidence>
<feature type="domain" description="4Fe-4S ferredoxin-type" evidence="13">
    <location>
        <begin position="129"/>
        <end position="162"/>
    </location>
</feature>
<protein>
    <recommendedName>
        <fullName evidence="10">Ion-translocating oxidoreductase complex subunit B</fullName>
        <ecNumber evidence="10">7.-.-.-</ecNumber>
    </recommendedName>
    <alternativeName>
        <fullName evidence="10">Rnf electron transport complex subunit B</fullName>
    </alternativeName>
</protein>
<feature type="binding site" evidence="10">
    <location>
        <position position="57"/>
    </location>
    <ligand>
        <name>[4Fe-4S] cluster</name>
        <dbReference type="ChEBI" id="CHEBI:49883"/>
        <label>1</label>
    </ligand>
</feature>
<dbReference type="PROSITE" id="PS51379">
    <property type="entry name" value="4FE4S_FER_2"/>
    <property type="match status" value="4"/>
</dbReference>
<keyword evidence="4 10" id="KW-0677">Repeat</keyword>
<feature type="domain" description="4Fe-4S ferredoxin-type" evidence="13">
    <location>
        <begin position="241"/>
        <end position="270"/>
    </location>
</feature>
<evidence type="ECO:0000256" key="8">
    <source>
        <dbReference type="ARBA" id="ARBA00023014"/>
    </source>
</evidence>
<dbReference type="GO" id="GO:0022900">
    <property type="term" value="P:electron transport chain"/>
    <property type="evidence" value="ECO:0007669"/>
    <property type="project" value="UniProtKB-UniRule"/>
</dbReference>
<feature type="binding site" evidence="10">
    <location>
        <position position="138"/>
    </location>
    <ligand>
        <name>[4Fe-4S] cluster</name>
        <dbReference type="ChEBI" id="CHEBI:49883"/>
        <label>2</label>
    </ligand>
</feature>
<feature type="region of interest" description="Hydrophobic" evidence="10">
    <location>
        <begin position="1"/>
        <end position="26"/>
    </location>
</feature>
<evidence type="ECO:0000256" key="2">
    <source>
        <dbReference type="ARBA" id="ARBA00022485"/>
    </source>
</evidence>
<keyword evidence="1 10" id="KW-0813">Transport</keyword>
<dbReference type="PROSITE" id="PS00198">
    <property type="entry name" value="4FE4S_FER_1"/>
    <property type="match status" value="2"/>
</dbReference>
<evidence type="ECO:0000256" key="1">
    <source>
        <dbReference type="ARBA" id="ARBA00022448"/>
    </source>
</evidence>
<dbReference type="GO" id="GO:0051539">
    <property type="term" value="F:4 iron, 4 sulfur cluster binding"/>
    <property type="evidence" value="ECO:0007669"/>
    <property type="project" value="UniProtKB-UniRule"/>
</dbReference>
<dbReference type="CDD" id="cd10549">
    <property type="entry name" value="MtMvhB_like"/>
    <property type="match status" value="1"/>
</dbReference>
<feature type="binding site" evidence="10">
    <location>
        <position position="75"/>
    </location>
    <ligand>
        <name>[4Fe-4S] cluster</name>
        <dbReference type="ChEBI" id="CHEBI:49883"/>
        <label>1</label>
    </ligand>
</feature>
<comment type="caution">
    <text evidence="15">The sequence shown here is derived from an EMBL/GenBank/DDBJ whole genome shotgun (WGS) entry which is preliminary data.</text>
</comment>
<dbReference type="GO" id="GO:0009055">
    <property type="term" value="F:electron transfer activity"/>
    <property type="evidence" value="ECO:0007669"/>
    <property type="project" value="InterPro"/>
</dbReference>
<feature type="binding site" evidence="10">
    <location>
        <position position="52"/>
    </location>
    <ligand>
        <name>[4Fe-4S] cluster</name>
        <dbReference type="ChEBI" id="CHEBI:49883"/>
        <label>1</label>
    </ligand>
</feature>
<dbReference type="PANTHER" id="PTHR43560">
    <property type="entry name" value="ION-TRANSLOCATING OXIDOREDUCTASE COMPLEX SUBUNIT B"/>
    <property type="match status" value="1"/>
</dbReference>
<comment type="subunit">
    <text evidence="10">The complex is composed of six subunits: RnfA, RnfB, RnfC, RnfD, RnfE and RnfG.</text>
</comment>
<dbReference type="EMBL" id="JAWDES010000005">
    <property type="protein sequence ID" value="MDU0259714.1"/>
    <property type="molecule type" value="Genomic_DNA"/>
</dbReference>
<keyword evidence="12" id="KW-1133">Transmembrane helix</keyword>
<comment type="function">
    <text evidence="10">Part of a membrane-bound complex that couples electron transfer with translocation of ions across the membrane.</text>
</comment>
<comment type="subcellular location">
    <subcellularLocation>
        <location evidence="10">Cell membrane</location>
    </subcellularLocation>
</comment>
<keyword evidence="8 10" id="KW-0411">Iron-sulfur</keyword>
<evidence type="ECO:0000259" key="14">
    <source>
        <dbReference type="PROSITE" id="PS51656"/>
    </source>
</evidence>
<feature type="binding site" evidence="10">
    <location>
        <position position="49"/>
    </location>
    <ligand>
        <name>[4Fe-4S] cluster</name>
        <dbReference type="ChEBI" id="CHEBI:49883"/>
        <label>1</label>
    </ligand>
</feature>
<evidence type="ECO:0000256" key="11">
    <source>
        <dbReference type="SAM" id="MobiDB-lite"/>
    </source>
</evidence>
<feature type="binding site" evidence="10">
    <location>
        <position position="183"/>
    </location>
    <ligand>
        <name>[4Fe-4S] cluster</name>
        <dbReference type="ChEBI" id="CHEBI:49883"/>
        <label>2</label>
    </ligand>
</feature>
<feature type="binding site" evidence="10">
    <location>
        <position position="142"/>
    </location>
    <ligand>
        <name>[4Fe-4S] cluster</name>
        <dbReference type="ChEBI" id="CHEBI:49883"/>
        <label>2</label>
    </ligand>
</feature>
<accession>A0AAE4LKR0</accession>
<evidence type="ECO:0000256" key="4">
    <source>
        <dbReference type="ARBA" id="ARBA00022737"/>
    </source>
</evidence>
<gene>
    <name evidence="10" type="primary">rnfB</name>
    <name evidence="15" type="ORF">RVH17_06240</name>
</gene>
<dbReference type="GO" id="GO:0005886">
    <property type="term" value="C:plasma membrane"/>
    <property type="evidence" value="ECO:0007669"/>
    <property type="project" value="UniProtKB-SubCell"/>
</dbReference>
<dbReference type="InterPro" id="IPR007202">
    <property type="entry name" value="4Fe-4S_dom"/>
</dbReference>
<dbReference type="InterPro" id="IPR017896">
    <property type="entry name" value="4Fe4S_Fe-S-bd"/>
</dbReference>
<dbReference type="RefSeq" id="WP_009598803.1">
    <property type="nucleotide sequence ID" value="NZ_BAAFKU010000004.1"/>
</dbReference>
<dbReference type="PANTHER" id="PTHR43560:SF1">
    <property type="entry name" value="ION-TRANSLOCATING OXIDOREDUCTASE COMPLEX SUBUNIT B"/>
    <property type="match status" value="1"/>
</dbReference>
<dbReference type="PROSITE" id="PS51656">
    <property type="entry name" value="4FE4S"/>
    <property type="match status" value="1"/>
</dbReference>
<evidence type="ECO:0000256" key="7">
    <source>
        <dbReference type="ARBA" id="ARBA00023004"/>
    </source>
</evidence>
<keyword evidence="5 10" id="KW-1278">Translocase</keyword>
<dbReference type="NCBIfam" id="TIGR01944">
    <property type="entry name" value="rnfB"/>
    <property type="match status" value="1"/>
</dbReference>
<evidence type="ECO:0000256" key="3">
    <source>
        <dbReference type="ARBA" id="ARBA00022723"/>
    </source>
</evidence>
<feature type="binding site" evidence="10">
    <location>
        <position position="173"/>
    </location>
    <ligand>
        <name>[4Fe-4S] cluster</name>
        <dbReference type="ChEBI" id="CHEBI:49883"/>
        <label>3</label>
    </ligand>
</feature>
<dbReference type="Proteomes" id="UP001181347">
    <property type="component" value="Unassembled WGS sequence"/>
</dbReference>
<dbReference type="GO" id="GO:0046872">
    <property type="term" value="F:metal ion binding"/>
    <property type="evidence" value="ECO:0007669"/>
    <property type="project" value="UniProtKB-KW"/>
</dbReference>
<comment type="cofactor">
    <cofactor evidence="10">
        <name>[4Fe-4S] cluster</name>
        <dbReference type="ChEBI" id="CHEBI:49883"/>
    </cofactor>
    <text evidence="10">Binds 3 [4Fe-4S] clusters.</text>
</comment>
<feature type="domain" description="4Fe-4S" evidence="14">
    <location>
        <begin position="32"/>
        <end position="92"/>
    </location>
</feature>
<dbReference type="HAMAP" id="MF_00463">
    <property type="entry name" value="RsxB_RnfB"/>
    <property type="match status" value="1"/>
</dbReference>
<comment type="caution">
    <text evidence="10">Lacks conserved residue(s) required for the propagation of feature annotation.</text>
</comment>
<feature type="transmembrane region" description="Helical" evidence="12">
    <location>
        <begin position="6"/>
        <end position="26"/>
    </location>
</feature>